<protein>
    <recommendedName>
        <fullName evidence="4">Serine protease</fullName>
    </recommendedName>
</protein>
<dbReference type="VEuPathDB" id="FungiDB:SPRG_00563"/>
<dbReference type="Proteomes" id="UP000030745">
    <property type="component" value="Unassembled WGS sequence"/>
</dbReference>
<gene>
    <name evidence="2" type="ORF">SPRG_00563</name>
</gene>
<sequence>MKTVVLPATEGIGAGVGPRCVEPLESGWLSDSYFEKSAIAMRFRIATLVLPPGDSVELVAVDAPIFNVSAAHLSPVGDSSGLWTPRLFANLWRLRLLRTTSVSYCDNGFGVGVDRYSYFTSLDSGHYATTSNAGSSSEEQGCGTRSSHAICNYTTASPLTSMYAYSRPVVRIWVPTPGVEGFKMCTGWLWGSQGHVITASHCIGSARDAKQVQFEFLAEASWCGVDVDYTVCSGAVASVAATWVTTNLILDYTLLLLSSGLSLVQTYGYLQVHPTLSISRGMRVYVPQHPNGGCKTIASMNQTTLPTTITGLTSKGCDLNNDGFYRGGVMYDADTQPGSSGAPVLDATTNTVVAMHYCGAAACSNAGIPMACIVRDLLFQNLLPANALGDGLGTISAFADPVAFPRAPTLPFRHPPYFGAIRQGVVPRRPRYTTVDRYELVVHAPTKILIDVVVNELNTTSNTCVDVMRDCRITYSTGGTTLRVYSKLLPGGAIYSSDDLRRALPSMGSDDGSISSNDPYLVMTLPAGRYILAFGLLQLADKDAIAGINTDAFSTDIHEGAFASSTASLPYKMTISSSEPIDVFSSLPNASLPRTCALSEAAIEATCALPVSSSGSQSNEDAV</sequence>
<evidence type="ECO:0000313" key="3">
    <source>
        <dbReference type="Proteomes" id="UP000030745"/>
    </source>
</evidence>
<dbReference type="InterPro" id="IPR009003">
    <property type="entry name" value="Peptidase_S1_PA"/>
</dbReference>
<accession>A0A067CYZ6</accession>
<dbReference type="GeneID" id="24123200"/>
<dbReference type="SUPFAM" id="SSF50494">
    <property type="entry name" value="Trypsin-like serine proteases"/>
    <property type="match status" value="1"/>
</dbReference>
<evidence type="ECO:0000256" key="1">
    <source>
        <dbReference type="ARBA" id="ARBA00023026"/>
    </source>
</evidence>
<dbReference type="AlphaFoldDB" id="A0A067CYZ6"/>
<dbReference type="InterPro" id="IPR043504">
    <property type="entry name" value="Peptidase_S1_PA_chymotrypsin"/>
</dbReference>
<proteinExistence type="predicted"/>
<evidence type="ECO:0000313" key="2">
    <source>
        <dbReference type="EMBL" id="KDO34500.1"/>
    </source>
</evidence>
<dbReference type="RefSeq" id="XP_012194179.1">
    <property type="nucleotide sequence ID" value="XM_012338789.1"/>
</dbReference>
<dbReference type="PANTHER" id="PTHR36234">
    <property type="entry name" value="LYSYL ENDOPEPTIDASE"/>
    <property type="match status" value="1"/>
</dbReference>
<name>A0A067CYZ6_SAPPC</name>
<keyword evidence="1" id="KW-0843">Virulence</keyword>
<dbReference type="EMBL" id="KK583190">
    <property type="protein sequence ID" value="KDO34500.1"/>
    <property type="molecule type" value="Genomic_DNA"/>
</dbReference>
<dbReference type="PANTHER" id="PTHR36234:SF5">
    <property type="entry name" value="LYSYL ENDOPEPTIDASE"/>
    <property type="match status" value="1"/>
</dbReference>
<dbReference type="Gene3D" id="2.40.10.10">
    <property type="entry name" value="Trypsin-like serine proteases"/>
    <property type="match status" value="2"/>
</dbReference>
<organism evidence="2 3">
    <name type="scientific">Saprolegnia parasitica (strain CBS 223.65)</name>
    <dbReference type="NCBI Taxonomy" id="695850"/>
    <lineage>
        <taxon>Eukaryota</taxon>
        <taxon>Sar</taxon>
        <taxon>Stramenopiles</taxon>
        <taxon>Oomycota</taxon>
        <taxon>Saprolegniomycetes</taxon>
        <taxon>Saprolegniales</taxon>
        <taxon>Saprolegniaceae</taxon>
        <taxon>Saprolegnia</taxon>
    </lineage>
</organism>
<keyword evidence="3" id="KW-1185">Reference proteome</keyword>
<dbReference type="OMA" id="GEWASCT"/>
<dbReference type="KEGG" id="spar:SPRG_00563"/>
<reference evidence="2 3" key="1">
    <citation type="journal article" date="2013" name="PLoS Genet.">
        <title>Distinctive expansion of potential virulence genes in the genome of the oomycete fish pathogen Saprolegnia parasitica.</title>
        <authorList>
            <person name="Jiang R.H."/>
            <person name="de Bruijn I."/>
            <person name="Haas B.J."/>
            <person name="Belmonte R."/>
            <person name="Lobach L."/>
            <person name="Christie J."/>
            <person name="van den Ackerveken G."/>
            <person name="Bottin A."/>
            <person name="Bulone V."/>
            <person name="Diaz-Moreno S.M."/>
            <person name="Dumas B."/>
            <person name="Fan L."/>
            <person name="Gaulin E."/>
            <person name="Govers F."/>
            <person name="Grenville-Briggs L.J."/>
            <person name="Horner N.R."/>
            <person name="Levin J.Z."/>
            <person name="Mammella M."/>
            <person name="Meijer H.J."/>
            <person name="Morris P."/>
            <person name="Nusbaum C."/>
            <person name="Oome S."/>
            <person name="Phillips A.J."/>
            <person name="van Rooyen D."/>
            <person name="Rzeszutek E."/>
            <person name="Saraiva M."/>
            <person name="Secombes C.J."/>
            <person name="Seidl M.F."/>
            <person name="Snel B."/>
            <person name="Stassen J.H."/>
            <person name="Sykes S."/>
            <person name="Tripathy S."/>
            <person name="van den Berg H."/>
            <person name="Vega-Arreguin J.C."/>
            <person name="Wawra S."/>
            <person name="Young S.K."/>
            <person name="Zeng Q."/>
            <person name="Dieguez-Uribeondo J."/>
            <person name="Russ C."/>
            <person name="Tyler B.M."/>
            <person name="van West P."/>
        </authorList>
    </citation>
    <scope>NUCLEOTIDE SEQUENCE [LARGE SCALE GENOMIC DNA]</scope>
    <source>
        <strain evidence="2 3">CBS 223.65</strain>
    </source>
</reference>
<dbReference type="Pfam" id="PF13365">
    <property type="entry name" value="Trypsin_2"/>
    <property type="match status" value="1"/>
</dbReference>
<dbReference type="OrthoDB" id="10326713at2759"/>
<evidence type="ECO:0008006" key="4">
    <source>
        <dbReference type="Google" id="ProtNLM"/>
    </source>
</evidence>